<feature type="compositionally biased region" description="Low complexity" evidence="1">
    <location>
        <begin position="346"/>
        <end position="357"/>
    </location>
</feature>
<proteinExistence type="predicted"/>
<name>A0A024G8L9_9STRA</name>
<reference evidence="2 3" key="1">
    <citation type="submission" date="2012-05" db="EMBL/GenBank/DDBJ databases">
        <title>Recombination and specialization in a pathogen metapopulation.</title>
        <authorList>
            <person name="Gardiner A."/>
            <person name="Kemen E."/>
            <person name="Schultz-Larsen T."/>
            <person name="MacLean D."/>
            <person name="Van Oosterhout C."/>
            <person name="Jones J.D.G."/>
        </authorList>
    </citation>
    <scope>NUCLEOTIDE SEQUENCE [LARGE SCALE GENOMIC DNA]</scope>
    <source>
        <strain evidence="2 3">Ac Nc2</strain>
    </source>
</reference>
<evidence type="ECO:0000256" key="1">
    <source>
        <dbReference type="SAM" id="MobiDB-lite"/>
    </source>
</evidence>
<dbReference type="Proteomes" id="UP000053237">
    <property type="component" value="Unassembled WGS sequence"/>
</dbReference>
<organism evidence="2 3">
    <name type="scientific">Albugo candida</name>
    <dbReference type="NCBI Taxonomy" id="65357"/>
    <lineage>
        <taxon>Eukaryota</taxon>
        <taxon>Sar</taxon>
        <taxon>Stramenopiles</taxon>
        <taxon>Oomycota</taxon>
        <taxon>Peronosporomycetes</taxon>
        <taxon>Albuginales</taxon>
        <taxon>Albuginaceae</taxon>
        <taxon>Albugo</taxon>
    </lineage>
</organism>
<accession>A0A024G8L9</accession>
<feature type="compositionally biased region" description="Polar residues" evidence="1">
    <location>
        <begin position="281"/>
        <end position="302"/>
    </location>
</feature>
<evidence type="ECO:0000313" key="2">
    <source>
        <dbReference type="EMBL" id="CCI43103.1"/>
    </source>
</evidence>
<gene>
    <name evidence="2" type="ORF">BN9_038870</name>
</gene>
<feature type="compositionally biased region" description="Polar residues" evidence="1">
    <location>
        <begin position="1"/>
        <end position="11"/>
    </location>
</feature>
<feature type="region of interest" description="Disordered" evidence="1">
    <location>
        <begin position="199"/>
        <end position="238"/>
    </location>
</feature>
<sequence length="451" mass="50366">MDSESIQSAMEESTRALAREDQNSRHSKRTSVNSIDSRSGGDFDSESEQPSQEFLATSTDNTDATNTEHTIENKQLSHCDINGNNKEDSKILILGTYEHEQCISLTEIIQKQVHDNFVQPNVLLSSNSPCTCIQFDDKVAFGLNAVLSYLWFCSANIDWNGVAELLEQLHNVKWHPSTCQKVWKYIAYGYEANEPVAEESDSRIHISSDSEAYEEQYTTNSVPTGKSKKHKHSDVDPADGTIPLFPTYDLPFDANDDEVCAVDKRLSLSFTASQFLRKKQSSGQHSTTNSSVTVDKTVSPHLSCTSSTSATDAHDTSKTTQSSQLTEIKATGPVKKLKMESQVKENTSSRNSTNLNSVHNFGTAPPPLPKPLMSSFQIYRKMYGNSESSKEISHNSILSETELGKMYAQAPSDVLSACASMAEEDRRRFDREHLRRSLWEKAYFSHQDSIN</sequence>
<dbReference type="InParanoid" id="A0A024G8L9"/>
<feature type="compositionally biased region" description="Basic and acidic residues" evidence="1">
    <location>
        <begin position="12"/>
        <end position="24"/>
    </location>
</feature>
<feature type="region of interest" description="Disordered" evidence="1">
    <location>
        <begin position="277"/>
        <end position="366"/>
    </location>
</feature>
<dbReference type="AlphaFoldDB" id="A0A024G8L9"/>
<evidence type="ECO:0000313" key="3">
    <source>
        <dbReference type="Proteomes" id="UP000053237"/>
    </source>
</evidence>
<dbReference type="EMBL" id="CAIX01000044">
    <property type="protein sequence ID" value="CCI43103.1"/>
    <property type="molecule type" value="Genomic_DNA"/>
</dbReference>
<keyword evidence="3" id="KW-1185">Reference proteome</keyword>
<protein>
    <submittedName>
        <fullName evidence="2">Uncharacterized protein</fullName>
    </submittedName>
</protein>
<feature type="compositionally biased region" description="Polar residues" evidence="1">
    <location>
        <begin position="209"/>
        <end position="224"/>
    </location>
</feature>
<comment type="caution">
    <text evidence="2">The sequence shown here is derived from an EMBL/GenBank/DDBJ whole genome shotgun (WGS) entry which is preliminary data.</text>
</comment>
<feature type="compositionally biased region" description="Low complexity" evidence="1">
    <location>
        <begin position="56"/>
        <end position="67"/>
    </location>
</feature>
<feature type="region of interest" description="Disordered" evidence="1">
    <location>
        <begin position="1"/>
        <end position="70"/>
    </location>
</feature>